<dbReference type="EMBL" id="SODV01000002">
    <property type="protein sequence ID" value="TDW97279.1"/>
    <property type="molecule type" value="Genomic_DNA"/>
</dbReference>
<comment type="caution">
    <text evidence="1">The sequence shown here is derived from an EMBL/GenBank/DDBJ whole genome shotgun (WGS) entry which is preliminary data.</text>
</comment>
<dbReference type="RefSeq" id="WP_133999234.1">
    <property type="nucleotide sequence ID" value="NZ_SODV01000002.1"/>
</dbReference>
<evidence type="ECO:0000313" key="2">
    <source>
        <dbReference type="Proteomes" id="UP000294498"/>
    </source>
</evidence>
<sequence length="1181" mass="130172">MKKGILFLGLSLFLHEHALIAQQLLNFNNFATVTEVLPPSPSAGSLGKYGGTNVNLSSGSLKLEIPIYQYSSTNINIPISLSYNSSSIRVDEMAPVAGMGWALNAGGAITRTVYGMADELVPRMSPPDSFPQPTTNLVTFLDDITPNNFTRSLFDGQPDLFSFNFNGYSGRFVLDSSLAHPILLTYSGLKIESHLSTNMPSDWYFRITTPDGVQYCFGGDSSVERSYSVTMGTGVGRQFDYDAPNAFYLSEIIHPNRDTVWLSYNRGGYSYVASSSEVMLIKDARQVPNPCQYYQVTQPQPNPNPKTTNKIYLQTSLLSQITSSSGAKVTLKYTGRLDGADSLLSGVSIFQPGQSTPFKKFAFSYQYGKAPLYFNTYTDSNNVYRPFLTSVVESSPDSSLTKAYNLKYNNINGLPPRLSYAQDQYGYFNGKSNTTLIPTPQDLYWQQVLPGATANRNVDSNYCFMGLLTNIIYPTGGQDSIVYEPNYIYGPVTINPPDTTINLNASSTTRYQGPVVTDTITVQFTQQVLLNESCTYSGDPSTVDSLHDKGYAEFQDLTMTGDAYAFSITMPTGGSASQVVWLYPGRTYVMTIQSSGISMSANFNWEYMPGTAQTVNENQVAGGNRVKRIISNGLIGNTNIKRYYYGRLSTLSQSSGVAMVTPQFNWVQKMMVPCNSGTSLNNNGNEGKSTVECDYSEYDFLTMYSNTQDNLFLFSGSPITYGAVTESFGENFDNGGIEHDFTTVPDAAGANFLGNPIPSAPLTSNSWQNGQEYHQYVFKSLADGGTQPIKEIFTDYHDDAREDSAVQSYLVNIEFQHPCVTIPPDANEMAPYDLVMYSYLRKWIYVDTVRTLTYSANGLSYLADTVVTTYGNPAHALPTQITSSESSSTPKLINYSYPYDLTLTGTPETARQALISNYIISPVLQQVETRGGDTMEVGRTDYAVFPNNLVLPQIQNLRIMNNALEPRIQVYSYNNSGKVLEQSKASDAHESYLWDYMSMYPIAKVSNGKQTDIAYTSFEADGSGNWTIPDTTRIRLAAMTGNISYRLTGSNAISKSSLTSSTTYIVGYWQDSSTNTVTVNGASATPKITIGGWTYYEATVTGTTTVTVGGTGLIDELKLYPKGSLMATYTYAPLIGLTSQCDPSGKITYYTYDGLGRLKLIKDQYGNIVKRYDYQYQTTNQ</sequence>
<keyword evidence="2" id="KW-1185">Reference proteome</keyword>
<protein>
    <submittedName>
        <fullName evidence="1">YD repeat-containing protein</fullName>
    </submittedName>
</protein>
<dbReference type="AlphaFoldDB" id="A0A4R8DHS1"/>
<reference evidence="1 2" key="1">
    <citation type="submission" date="2019-03" db="EMBL/GenBank/DDBJ databases">
        <title>Genomic Encyclopedia of Type Strains, Phase IV (KMG-IV): sequencing the most valuable type-strain genomes for metagenomic binning, comparative biology and taxonomic classification.</title>
        <authorList>
            <person name="Goeker M."/>
        </authorList>
    </citation>
    <scope>NUCLEOTIDE SEQUENCE [LARGE SCALE GENOMIC DNA]</scope>
    <source>
        <strain evidence="1 2">DSM 100059</strain>
    </source>
</reference>
<dbReference type="OrthoDB" id="680656at2"/>
<organism evidence="1 2">
    <name type="scientific">Dinghuibacter silviterrae</name>
    <dbReference type="NCBI Taxonomy" id="1539049"/>
    <lineage>
        <taxon>Bacteria</taxon>
        <taxon>Pseudomonadati</taxon>
        <taxon>Bacteroidota</taxon>
        <taxon>Chitinophagia</taxon>
        <taxon>Chitinophagales</taxon>
        <taxon>Chitinophagaceae</taxon>
        <taxon>Dinghuibacter</taxon>
    </lineage>
</organism>
<proteinExistence type="predicted"/>
<dbReference type="Proteomes" id="UP000294498">
    <property type="component" value="Unassembled WGS sequence"/>
</dbReference>
<name>A0A4R8DHS1_9BACT</name>
<evidence type="ECO:0000313" key="1">
    <source>
        <dbReference type="EMBL" id="TDW97279.1"/>
    </source>
</evidence>
<gene>
    <name evidence="1" type="ORF">EDB95_5126</name>
</gene>
<accession>A0A4R8DHS1</accession>